<reference evidence="1" key="1">
    <citation type="submission" date="2022-08" db="EMBL/GenBank/DDBJ databases">
        <authorList>
            <person name="Deng Y."/>
            <person name="Han X.-F."/>
            <person name="Zhang Y.-Q."/>
        </authorList>
    </citation>
    <scope>NUCLEOTIDE SEQUENCE</scope>
    <source>
        <strain evidence="1">CPCC 203386</strain>
    </source>
</reference>
<accession>A0ABT2H325</accession>
<comment type="caution">
    <text evidence="1">The sequence shown here is derived from an EMBL/GenBank/DDBJ whole genome shotgun (WGS) entry which is preliminary data.</text>
</comment>
<dbReference type="EMBL" id="JANLCJ010000004">
    <property type="protein sequence ID" value="MCS5734325.1"/>
    <property type="molecule type" value="Genomic_DNA"/>
</dbReference>
<dbReference type="Proteomes" id="UP001165586">
    <property type="component" value="Unassembled WGS sequence"/>
</dbReference>
<dbReference type="RefSeq" id="WP_259539200.1">
    <property type="nucleotide sequence ID" value="NZ_JANLCJ010000004.1"/>
</dbReference>
<proteinExistence type="predicted"/>
<keyword evidence="2" id="KW-1185">Reference proteome</keyword>
<evidence type="ECO:0000313" key="1">
    <source>
        <dbReference type="EMBL" id="MCS5734325.1"/>
    </source>
</evidence>
<name>A0ABT2H325_9MICO</name>
<protein>
    <recommendedName>
        <fullName evidence="3">GNAT family N-acetyltransferase</fullName>
    </recommendedName>
</protein>
<evidence type="ECO:0000313" key="2">
    <source>
        <dbReference type="Proteomes" id="UP001165586"/>
    </source>
</evidence>
<evidence type="ECO:0008006" key="3">
    <source>
        <dbReference type="Google" id="ProtNLM"/>
    </source>
</evidence>
<gene>
    <name evidence="1" type="ORF">N1032_11310</name>
</gene>
<organism evidence="1 2">
    <name type="scientific">Herbiconiux daphne</name>
    <dbReference type="NCBI Taxonomy" id="2970914"/>
    <lineage>
        <taxon>Bacteria</taxon>
        <taxon>Bacillati</taxon>
        <taxon>Actinomycetota</taxon>
        <taxon>Actinomycetes</taxon>
        <taxon>Micrococcales</taxon>
        <taxon>Microbacteriaceae</taxon>
        <taxon>Herbiconiux</taxon>
    </lineage>
</organism>
<sequence>MFASARRADDQALLQFFTDEPVSFVDSTRFGRGLASGTYRRDWTWLGFVDDQPVARGVWWGPAGSVHPIELRCLVVHPSVPHPEVWGAAVIRSAHRAFAAAGAILAPDFVVDLDGRRRGEPAVEAALAWRRLAASAAGLPVETDLDDGRVSFSAGPVRTVRAVPLAGTRM</sequence>